<comment type="caution">
    <text evidence="3">The sequence shown here is derived from an EMBL/GenBank/DDBJ whole genome shotgun (WGS) entry which is preliminary data.</text>
</comment>
<name>A0ABV2BCG8_9LACO</name>
<evidence type="ECO:0000313" key="3">
    <source>
        <dbReference type="EMBL" id="MES5150936.1"/>
    </source>
</evidence>
<dbReference type="InterPro" id="IPR000119">
    <property type="entry name" value="Hist_DNA-bd"/>
</dbReference>
<dbReference type="EMBL" id="JBETVU010000013">
    <property type="protein sequence ID" value="MES5150936.1"/>
    <property type="molecule type" value="Genomic_DNA"/>
</dbReference>
<dbReference type="Gene3D" id="4.10.520.10">
    <property type="entry name" value="IHF-like DNA-binding proteins"/>
    <property type="match status" value="1"/>
</dbReference>
<feature type="compositionally biased region" description="Polar residues" evidence="2">
    <location>
        <begin position="99"/>
        <end position="109"/>
    </location>
</feature>
<feature type="compositionally biased region" description="Basic and acidic residues" evidence="2">
    <location>
        <begin position="114"/>
        <end position="127"/>
    </location>
</feature>
<keyword evidence="3" id="KW-0238">DNA-binding</keyword>
<dbReference type="Proteomes" id="UP001434419">
    <property type="component" value="Unassembled WGS sequence"/>
</dbReference>
<sequence>MTKQIYHGEDRYALGDIIKEVQHVYSNPQAQEIDKYHIDHRVEPKVVNAVIRTFVERLESRLVNGQSVSIKNFGKFERKDSKPDNFGSKRNNKSKSRHNYQTIKFSPSRSLKKRATDIKDGKNKEID</sequence>
<protein>
    <recommendedName>
        <fullName evidence="1">DNA-binding protein HU</fullName>
    </recommendedName>
</protein>
<reference evidence="3" key="1">
    <citation type="submission" date="2024-06" db="EMBL/GenBank/DDBJ databases">
        <title>Vaginal Lactobacillus fatty acid response mechanisms reveal a metabolite-targeted strategy for bacterial vaginosis treatment.</title>
        <authorList>
            <person name="Zhu M."/>
            <person name="Blainey P.C."/>
            <person name="Bloom S.M."/>
            <person name="Kwon D.S."/>
        </authorList>
    </citation>
    <scope>NUCLEOTIDE SEQUENCE</scope>
    <source>
        <strain evidence="3">194_F1_1</strain>
    </source>
</reference>
<feature type="region of interest" description="Disordered" evidence="2">
    <location>
        <begin position="78"/>
        <end position="127"/>
    </location>
</feature>
<evidence type="ECO:0000256" key="1">
    <source>
        <dbReference type="ARBA" id="ARBA00021922"/>
    </source>
</evidence>
<evidence type="ECO:0000313" key="4">
    <source>
        <dbReference type="Proteomes" id="UP001434419"/>
    </source>
</evidence>
<keyword evidence="4" id="KW-1185">Reference proteome</keyword>
<organism evidence="3 4">
    <name type="scientific">Lactobacillus crispatus</name>
    <dbReference type="NCBI Taxonomy" id="47770"/>
    <lineage>
        <taxon>Bacteria</taxon>
        <taxon>Bacillati</taxon>
        <taxon>Bacillota</taxon>
        <taxon>Bacilli</taxon>
        <taxon>Lactobacillales</taxon>
        <taxon>Lactobacillaceae</taxon>
        <taxon>Lactobacillus</taxon>
    </lineage>
</organism>
<dbReference type="SUPFAM" id="SSF47729">
    <property type="entry name" value="IHF-like DNA-binding proteins"/>
    <property type="match status" value="1"/>
</dbReference>
<dbReference type="InterPro" id="IPR010992">
    <property type="entry name" value="IHF-like_DNA-bd_dom_sf"/>
</dbReference>
<dbReference type="RefSeq" id="WP_133476509.1">
    <property type="nucleotide sequence ID" value="NZ_JBETVU010000013.1"/>
</dbReference>
<dbReference type="Pfam" id="PF00216">
    <property type="entry name" value="Bac_DNA_binding"/>
    <property type="match status" value="1"/>
</dbReference>
<dbReference type="GO" id="GO:0003677">
    <property type="term" value="F:DNA binding"/>
    <property type="evidence" value="ECO:0007669"/>
    <property type="project" value="UniProtKB-KW"/>
</dbReference>
<evidence type="ECO:0000256" key="2">
    <source>
        <dbReference type="SAM" id="MobiDB-lite"/>
    </source>
</evidence>
<gene>
    <name evidence="3" type="ORF">ABVC42_13960</name>
</gene>
<accession>A0ABV2BCG8</accession>
<proteinExistence type="predicted"/>